<dbReference type="Pfam" id="PF00144">
    <property type="entry name" value="Beta-lactamase"/>
    <property type="match status" value="1"/>
</dbReference>
<organism evidence="3 4">
    <name type="scientific">Xanthomonas rydalmerensis</name>
    <dbReference type="NCBI Taxonomy" id="3046274"/>
    <lineage>
        <taxon>Bacteria</taxon>
        <taxon>Pseudomonadati</taxon>
        <taxon>Pseudomonadota</taxon>
        <taxon>Gammaproteobacteria</taxon>
        <taxon>Lysobacterales</taxon>
        <taxon>Lysobacteraceae</taxon>
        <taxon>Xanthomonas</taxon>
    </lineage>
</organism>
<dbReference type="Gene3D" id="3.40.710.10">
    <property type="entry name" value="DD-peptidase/beta-lactamase superfamily"/>
    <property type="match status" value="1"/>
</dbReference>
<dbReference type="EC" id="3.1.1.103" evidence="3"/>
<name>A0ABZ0JS04_9XANT</name>
<evidence type="ECO:0000313" key="3">
    <source>
        <dbReference type="EMBL" id="WOS42609.1"/>
    </source>
</evidence>
<keyword evidence="1" id="KW-0732">Signal</keyword>
<dbReference type="InterPro" id="IPR001466">
    <property type="entry name" value="Beta-lactam-related"/>
</dbReference>
<dbReference type="InterPro" id="IPR012338">
    <property type="entry name" value="Beta-lactam/transpept-like"/>
</dbReference>
<dbReference type="GO" id="GO:0016787">
    <property type="term" value="F:hydrolase activity"/>
    <property type="evidence" value="ECO:0007669"/>
    <property type="project" value="UniProtKB-KW"/>
</dbReference>
<keyword evidence="3" id="KW-0378">Hydrolase</keyword>
<evidence type="ECO:0000256" key="1">
    <source>
        <dbReference type="SAM" id="SignalP"/>
    </source>
</evidence>
<dbReference type="PANTHER" id="PTHR43283">
    <property type="entry name" value="BETA-LACTAMASE-RELATED"/>
    <property type="match status" value="1"/>
</dbReference>
<reference evidence="3 4" key="1">
    <citation type="submission" date="2023-05" db="EMBL/GenBank/DDBJ databases">
        <title>Xanthomonas rydalmerenesis sp. nov., a novel Xanthomonas species isolated from Fragaria x ananassa.</title>
        <authorList>
            <person name="McKnight D.J.E."/>
            <person name="Wong-Bajracharya J."/>
            <person name="Okoh E.B."/>
            <person name="Snijders F."/>
            <person name="Lidbetter F."/>
            <person name="Webster J."/>
            <person name="Djordjevic S.P."/>
            <person name="Bogema D.R."/>
            <person name="Chapman T.A."/>
        </authorList>
    </citation>
    <scope>NUCLEOTIDE SEQUENCE [LARGE SCALE GENOMIC DNA]</scope>
    <source>
        <strain evidence="3 4">DAR34883</strain>
    </source>
</reference>
<dbReference type="SUPFAM" id="SSF56601">
    <property type="entry name" value="beta-lactamase/transpeptidase-like"/>
    <property type="match status" value="1"/>
</dbReference>
<keyword evidence="4" id="KW-1185">Reference proteome</keyword>
<feature type="signal peptide" evidence="1">
    <location>
        <begin position="1"/>
        <end position="21"/>
    </location>
</feature>
<dbReference type="PANTHER" id="PTHR43283:SF18">
    <property type="match status" value="1"/>
</dbReference>
<protein>
    <submittedName>
        <fullName evidence="3">Serine hydrolase domain-containing protein</fullName>
        <ecNumber evidence="3">3.1.1.103</ecNumber>
    </submittedName>
</protein>
<dbReference type="Proteomes" id="UP001302020">
    <property type="component" value="Chromosome"/>
</dbReference>
<dbReference type="EMBL" id="CP126172">
    <property type="protein sequence ID" value="WOS42609.1"/>
    <property type="molecule type" value="Genomic_DNA"/>
</dbReference>
<sequence length="478" mass="51462">MVRALAATLLCTLLGSMPASARDSADTLAARLDAQLQVNRERYGIAGQAVLVAHNGRVLYQGASGERDPASHAPATVDSIFTAQSMAKLLTSTLVMQLVDQGKVDLDAPASRYVPQLPAAWQTIHVRDFLNHSSGIAEYYDRVDNRWVSKGYPGVAPDLAAALKVAGAAPMQFATGSRVQYTQANYLVLTALLEAHYRKPYPAIARERILRPLQMRSTSWGRASVPPDRAAVPYLGKDGALQPADEDPWPNYGWGHADLQTSVGDMNSFLQALATGRLVPTATLERLWQPQTLAGGGSNFFSTGWDTTRSDGYTQVGHDGGTRVRARLAYKGSLRNGYWIFVYFTNGSARNVWSSTLVDSTMAQAAPKEFPHALLSERLIAYALDDGAGATDAMRAWLHDGNGVPASEQERAINASGYAIRESLGAARALKVFTLNTVLFPDSANVWDSLAECHAALGDAEIAKALYAKSKALSKPAP</sequence>
<dbReference type="RefSeq" id="WP_317845125.1">
    <property type="nucleotide sequence ID" value="NZ_CP126170.1"/>
</dbReference>
<feature type="chain" id="PRO_5047313968" evidence="1">
    <location>
        <begin position="22"/>
        <end position="478"/>
    </location>
</feature>
<gene>
    <name evidence="3" type="ORF">QN243_09280</name>
</gene>
<evidence type="ECO:0000259" key="2">
    <source>
        <dbReference type="Pfam" id="PF00144"/>
    </source>
</evidence>
<dbReference type="InterPro" id="IPR050789">
    <property type="entry name" value="Diverse_Enzym_Activities"/>
</dbReference>
<evidence type="ECO:0000313" key="4">
    <source>
        <dbReference type="Proteomes" id="UP001302020"/>
    </source>
</evidence>
<feature type="domain" description="Beta-lactamase-related" evidence="2">
    <location>
        <begin position="37"/>
        <end position="347"/>
    </location>
</feature>
<proteinExistence type="predicted"/>
<accession>A0ABZ0JS04</accession>